<reference evidence="1 2" key="1">
    <citation type="submission" date="2019-02" db="EMBL/GenBank/DDBJ databases">
        <title>Deep-cultivation of Planctomycetes and their phenomic and genomic characterization uncovers novel biology.</title>
        <authorList>
            <person name="Wiegand S."/>
            <person name="Jogler M."/>
            <person name="Boedeker C."/>
            <person name="Pinto D."/>
            <person name="Vollmers J."/>
            <person name="Rivas-Marin E."/>
            <person name="Kohn T."/>
            <person name="Peeters S.H."/>
            <person name="Heuer A."/>
            <person name="Rast P."/>
            <person name="Oberbeckmann S."/>
            <person name="Bunk B."/>
            <person name="Jeske O."/>
            <person name="Meyerdierks A."/>
            <person name="Storesund J.E."/>
            <person name="Kallscheuer N."/>
            <person name="Luecker S."/>
            <person name="Lage O.M."/>
            <person name="Pohl T."/>
            <person name="Merkel B.J."/>
            <person name="Hornburger P."/>
            <person name="Mueller R.-W."/>
            <person name="Bruemmer F."/>
            <person name="Labrenz M."/>
            <person name="Spormann A.M."/>
            <person name="Op Den Camp H."/>
            <person name="Overmann J."/>
            <person name="Amann R."/>
            <person name="Jetten M.S.M."/>
            <person name="Mascher T."/>
            <person name="Medema M.H."/>
            <person name="Devos D.P."/>
            <person name="Kaster A.-K."/>
            <person name="Ovreas L."/>
            <person name="Rohde M."/>
            <person name="Galperin M.Y."/>
            <person name="Jogler C."/>
        </authorList>
    </citation>
    <scope>NUCLEOTIDE SEQUENCE [LARGE SCALE GENOMIC DNA]</scope>
    <source>
        <strain evidence="1 2">CA13</strain>
    </source>
</reference>
<gene>
    <name evidence="1" type="ORF">CA13_41360</name>
</gene>
<proteinExistence type="predicted"/>
<dbReference type="Proteomes" id="UP000315010">
    <property type="component" value="Unassembled WGS sequence"/>
</dbReference>
<organism evidence="1 2">
    <name type="scientific">Novipirellula herctigrandis</name>
    <dbReference type="NCBI Taxonomy" id="2527986"/>
    <lineage>
        <taxon>Bacteria</taxon>
        <taxon>Pseudomonadati</taxon>
        <taxon>Planctomycetota</taxon>
        <taxon>Planctomycetia</taxon>
        <taxon>Pirellulales</taxon>
        <taxon>Pirellulaceae</taxon>
        <taxon>Novipirellula</taxon>
    </lineage>
</organism>
<sequence>MTVAFPRIYKEASGAPKVTCVLNCRDQNLRRPNKMTDRVVVARPKGERMIWVSMQIVSMALGSRAGLKNRQKVPQNVTS</sequence>
<accession>A0A5C5Z830</accession>
<dbReference type="EMBL" id="SJPJ01000001">
    <property type="protein sequence ID" value="TWT82673.1"/>
    <property type="molecule type" value="Genomic_DNA"/>
</dbReference>
<protein>
    <submittedName>
        <fullName evidence="1">Uncharacterized protein</fullName>
    </submittedName>
</protein>
<comment type="caution">
    <text evidence="1">The sequence shown here is derived from an EMBL/GenBank/DDBJ whole genome shotgun (WGS) entry which is preliminary data.</text>
</comment>
<dbReference type="AlphaFoldDB" id="A0A5C5Z830"/>
<evidence type="ECO:0000313" key="2">
    <source>
        <dbReference type="Proteomes" id="UP000315010"/>
    </source>
</evidence>
<evidence type="ECO:0000313" key="1">
    <source>
        <dbReference type="EMBL" id="TWT82673.1"/>
    </source>
</evidence>
<keyword evidence="2" id="KW-1185">Reference proteome</keyword>
<name>A0A5C5Z830_9BACT</name>